<keyword evidence="3" id="KW-0560">Oxidoreductase</keyword>
<comment type="caution">
    <text evidence="5">The sequence shown here is derived from an EMBL/GenBank/DDBJ whole genome shotgun (WGS) entry which is preliminary data.</text>
</comment>
<feature type="domain" description="NmrA-like" evidence="4">
    <location>
        <begin position="7"/>
        <end position="282"/>
    </location>
</feature>
<gene>
    <name evidence="5" type="ORF">AJ80_04835</name>
</gene>
<keyword evidence="6" id="KW-1185">Reference proteome</keyword>
<evidence type="ECO:0000313" key="5">
    <source>
        <dbReference type="EMBL" id="PGH17379.1"/>
    </source>
</evidence>
<evidence type="ECO:0000256" key="2">
    <source>
        <dbReference type="ARBA" id="ARBA00022857"/>
    </source>
</evidence>
<name>A0A2B7Y8F9_POLH7</name>
<dbReference type="AlphaFoldDB" id="A0A2B7Y8F9"/>
<dbReference type="PANTHER" id="PTHR47706">
    <property type="entry name" value="NMRA-LIKE FAMILY PROTEIN"/>
    <property type="match status" value="1"/>
</dbReference>
<reference evidence="5 6" key="1">
    <citation type="submission" date="2017-10" db="EMBL/GenBank/DDBJ databases">
        <title>Comparative genomics in systemic dimorphic fungi from Ajellomycetaceae.</title>
        <authorList>
            <person name="Munoz J.F."/>
            <person name="Mcewen J.G."/>
            <person name="Clay O.K."/>
            <person name="Cuomo C.A."/>
        </authorList>
    </citation>
    <scope>NUCLEOTIDE SEQUENCE [LARGE SCALE GENOMIC DNA]</scope>
    <source>
        <strain evidence="5 6">UAMH7299</strain>
    </source>
</reference>
<dbReference type="STRING" id="1447883.A0A2B7Y8F9"/>
<dbReference type="InterPro" id="IPR008030">
    <property type="entry name" value="NmrA-like"/>
</dbReference>
<dbReference type="InterPro" id="IPR051609">
    <property type="entry name" value="NmrA/Isoflavone_reductase-like"/>
</dbReference>
<dbReference type="PANTHER" id="PTHR47706:SF4">
    <property type="entry name" value="NMRA-LIKE DOMAIN-CONTAINING PROTEIN"/>
    <property type="match status" value="1"/>
</dbReference>
<dbReference type="InterPro" id="IPR036291">
    <property type="entry name" value="NAD(P)-bd_dom_sf"/>
</dbReference>
<dbReference type="OrthoDB" id="10000533at2759"/>
<dbReference type="SUPFAM" id="SSF51735">
    <property type="entry name" value="NAD(P)-binding Rossmann-fold domains"/>
    <property type="match status" value="1"/>
</dbReference>
<evidence type="ECO:0000256" key="1">
    <source>
        <dbReference type="ARBA" id="ARBA00005725"/>
    </source>
</evidence>
<protein>
    <recommendedName>
        <fullName evidence="4">NmrA-like domain-containing protein</fullName>
    </recommendedName>
</protein>
<dbReference type="Proteomes" id="UP000224634">
    <property type="component" value="Unassembled WGS sequence"/>
</dbReference>
<proteinExistence type="inferred from homology"/>
<sequence>MKIALAGVGAIGSHILSALLETGKHEITVLTRGESVASPPACKKKHSSSPNLKYIQVTYTDATSLASALPGHDICISTISSVFAADFVSSQTALIRACIASGVRRFVPSEFEADPSKRTDRFDYLVAKRKVLDYLSTDPEVREKLEWSIFTPGLFMDYYTPLDTKTGRYKSSQSLVDIGFHPIVDIGACKAELVRGMEGRKLRFSAIADFARSMAKAVDEMEGRWPRVLRCSGDDIECLELVRVCERVRETPFEITWRTHEDILAKFAQAEKANDIMGMFKWGFPEFVLGDDFGWGDGEKSALGDILDLNKVFPDEKMQGLEEFLRKWW</sequence>
<comment type="similarity">
    <text evidence="1">Belongs to the NmrA-type oxidoreductase family. Isoflavone reductase subfamily.</text>
</comment>
<dbReference type="Gene3D" id="3.40.50.720">
    <property type="entry name" value="NAD(P)-binding Rossmann-like Domain"/>
    <property type="match status" value="1"/>
</dbReference>
<keyword evidence="2" id="KW-0521">NADP</keyword>
<dbReference type="EMBL" id="PDNA01000065">
    <property type="protein sequence ID" value="PGH17379.1"/>
    <property type="molecule type" value="Genomic_DNA"/>
</dbReference>
<evidence type="ECO:0000256" key="3">
    <source>
        <dbReference type="ARBA" id="ARBA00023002"/>
    </source>
</evidence>
<evidence type="ECO:0000313" key="6">
    <source>
        <dbReference type="Proteomes" id="UP000224634"/>
    </source>
</evidence>
<dbReference type="Pfam" id="PF05368">
    <property type="entry name" value="NmrA"/>
    <property type="match status" value="1"/>
</dbReference>
<organism evidence="5 6">
    <name type="scientific">Polytolypa hystricis (strain UAMH7299)</name>
    <dbReference type="NCBI Taxonomy" id="1447883"/>
    <lineage>
        <taxon>Eukaryota</taxon>
        <taxon>Fungi</taxon>
        <taxon>Dikarya</taxon>
        <taxon>Ascomycota</taxon>
        <taxon>Pezizomycotina</taxon>
        <taxon>Eurotiomycetes</taxon>
        <taxon>Eurotiomycetidae</taxon>
        <taxon>Onygenales</taxon>
        <taxon>Onygenales incertae sedis</taxon>
        <taxon>Polytolypa</taxon>
    </lineage>
</organism>
<evidence type="ECO:0000259" key="4">
    <source>
        <dbReference type="Pfam" id="PF05368"/>
    </source>
</evidence>
<dbReference type="GO" id="GO:0016491">
    <property type="term" value="F:oxidoreductase activity"/>
    <property type="evidence" value="ECO:0007669"/>
    <property type="project" value="UniProtKB-KW"/>
</dbReference>
<accession>A0A2B7Y8F9</accession>